<dbReference type="InterPro" id="IPR046454">
    <property type="entry name" value="GpA_endonuclease"/>
</dbReference>
<dbReference type="RefSeq" id="WP_275594419.1">
    <property type="nucleotide sequence ID" value="NZ_CP102381.1"/>
</dbReference>
<proteinExistence type="predicted"/>
<evidence type="ECO:0000256" key="1">
    <source>
        <dbReference type="SAM" id="MobiDB-lite"/>
    </source>
</evidence>
<organism evidence="4 5">
    <name type="scientific">Thiomicrorhabdus lithotrophica</name>
    <dbReference type="NCBI Taxonomy" id="2949997"/>
    <lineage>
        <taxon>Bacteria</taxon>
        <taxon>Pseudomonadati</taxon>
        <taxon>Pseudomonadota</taxon>
        <taxon>Gammaproteobacteria</taxon>
        <taxon>Thiotrichales</taxon>
        <taxon>Piscirickettsiaceae</taxon>
        <taxon>Thiomicrorhabdus</taxon>
    </lineage>
</organism>
<feature type="region of interest" description="Disordered" evidence="1">
    <location>
        <begin position="170"/>
        <end position="197"/>
    </location>
</feature>
<accession>A0ABY8CAA5</accession>
<name>A0ABY8CAA5_9GAMM</name>
<dbReference type="Pfam" id="PF20454">
    <property type="entry name" value="GpA_nuclease"/>
    <property type="match status" value="1"/>
</dbReference>
<dbReference type="EMBL" id="CP102381">
    <property type="protein sequence ID" value="WEJ62162.1"/>
    <property type="molecule type" value="Genomic_DNA"/>
</dbReference>
<gene>
    <name evidence="4" type="ORF">NR989_09090</name>
</gene>
<feature type="region of interest" description="Disordered" evidence="1">
    <location>
        <begin position="639"/>
        <end position="667"/>
    </location>
</feature>
<dbReference type="Proteomes" id="UP001222275">
    <property type="component" value="Chromosome"/>
</dbReference>
<dbReference type="InterPro" id="IPR027417">
    <property type="entry name" value="P-loop_NTPase"/>
</dbReference>
<evidence type="ECO:0000313" key="5">
    <source>
        <dbReference type="Proteomes" id="UP001222275"/>
    </source>
</evidence>
<feature type="domain" description="Terminase large subunit GpA endonuclease" evidence="3">
    <location>
        <begin position="318"/>
        <end position="618"/>
    </location>
</feature>
<evidence type="ECO:0000313" key="4">
    <source>
        <dbReference type="EMBL" id="WEJ62162.1"/>
    </source>
</evidence>
<evidence type="ECO:0000259" key="3">
    <source>
        <dbReference type="Pfam" id="PF20454"/>
    </source>
</evidence>
<protein>
    <submittedName>
        <fullName evidence="4">Phage terminase large subunit family protein</fullName>
    </submittedName>
</protein>
<dbReference type="InterPro" id="IPR046453">
    <property type="entry name" value="GpA_ATPase"/>
</dbReference>
<feature type="compositionally biased region" description="Polar residues" evidence="1">
    <location>
        <begin position="170"/>
        <end position="180"/>
    </location>
</feature>
<sequence length="667" mass="75756">MDSFEEHYPIWKDTVQKTTNKVKSVILSAWKQSESVATKLWATKYRVLSKEESARPGKFSDELTPWIRGIQDAMDDPACWKVVMMKPAQVAWTTIVLNWLGKIIHTDPSPVIGLFSKEKAAKEFREEKLTPMIRATRALSGLVNLSTRKNGQTWDRVPFPGGFLKIVGSNSPSNVKSTPSPRAFVEEPDDASDNVSGQGDAITLLEERLKTYDDPKIVFGGTPSIKGLSNIEKAFLDGDQRYFMVPCHDCGESHALSWDNVFCNEDPDKELHEFYGHFDTAGTFYACPSCGSVWDDYQKNQNVQKAEWVATKQFCGVASFYINELYAPWKGSRMARLMERYLKAQALADRGDQSEQIVFTNSCLGLPYEFEGERLDVEVLQDKALDYPEKIVHAGGLVLTAGVDVQHDRLAIIIRAWGREEQSWLVWWGEIYGNTVDKTDKVWDGLESLLTQVYTNAQDWSFRIQAVSIDSSDGTTSDAVYDFVRRRQKKFQLLMAIKGSSNDYGNREIFSRPKTSIDAKGRKHTKADKYGLRPYIVGTHKAKDLIYARMQLSGNGPGRMHNYIDVRADYYEQITSNVKAPHRSIRNKKIWQPKAGVAEEGLDCEVYSLHAARALGVHLWKPQTWNQIEQKLSQVDLFSSNEDDAEQASEKRNTRKRKKGSFATSWR</sequence>
<evidence type="ECO:0000259" key="2">
    <source>
        <dbReference type="Pfam" id="PF05876"/>
    </source>
</evidence>
<feature type="domain" description="Phage terminase large subunit GpA ATPase" evidence="2">
    <location>
        <begin position="53"/>
        <end position="308"/>
    </location>
</feature>
<dbReference type="Gene3D" id="3.40.50.300">
    <property type="entry name" value="P-loop containing nucleotide triphosphate hydrolases"/>
    <property type="match status" value="1"/>
</dbReference>
<keyword evidence="5" id="KW-1185">Reference proteome</keyword>
<reference evidence="4 5" key="1">
    <citation type="submission" date="2022-06" db="EMBL/GenBank/DDBJ databases">
        <title>Thiomicrohabdus sp. nov, an obligately chemolithoautotrophic, sulfur-oxidizing bacterium isolated from beach of Guanyin Mountain. Amoy.</title>
        <authorList>
            <person name="Zhu H."/>
        </authorList>
    </citation>
    <scope>NUCLEOTIDE SEQUENCE [LARGE SCALE GENOMIC DNA]</scope>
    <source>
        <strain evidence="4 5">XGS-01</strain>
    </source>
</reference>
<dbReference type="Pfam" id="PF05876">
    <property type="entry name" value="GpA_ATPase"/>
    <property type="match status" value="1"/>
</dbReference>